<keyword evidence="2" id="KW-1185">Reference proteome</keyword>
<name>A0A2P8HSD4_CHINA</name>
<dbReference type="EMBL" id="PYAW01000001">
    <property type="protein sequence ID" value="PSL49149.1"/>
    <property type="molecule type" value="Genomic_DNA"/>
</dbReference>
<dbReference type="Proteomes" id="UP000240971">
    <property type="component" value="Unassembled WGS sequence"/>
</dbReference>
<dbReference type="OrthoDB" id="1121837at2"/>
<sequence>MIIYNVTIKVATDAHLRWLEWMREEHIPAMLETGLFHDFRMSRLLEQDDQEGPTYAVQYFTDSLENYNTFKEEHAQALRQRGYDVFGDRFIAFTTVMQVV</sequence>
<organism evidence="1 2">
    <name type="scientific">Chitinophaga niastensis</name>
    <dbReference type="NCBI Taxonomy" id="536980"/>
    <lineage>
        <taxon>Bacteria</taxon>
        <taxon>Pseudomonadati</taxon>
        <taxon>Bacteroidota</taxon>
        <taxon>Chitinophagia</taxon>
        <taxon>Chitinophagales</taxon>
        <taxon>Chitinophagaceae</taxon>
        <taxon>Chitinophaga</taxon>
    </lineage>
</organism>
<evidence type="ECO:0000313" key="2">
    <source>
        <dbReference type="Proteomes" id="UP000240971"/>
    </source>
</evidence>
<protein>
    <submittedName>
        <fullName evidence="1">Uncharacterized protein DUF4286</fullName>
    </submittedName>
</protein>
<dbReference type="RefSeq" id="WP_106526408.1">
    <property type="nucleotide sequence ID" value="NZ_PYAW01000001.1"/>
</dbReference>
<dbReference type="AlphaFoldDB" id="A0A2P8HSD4"/>
<dbReference type="Pfam" id="PF14114">
    <property type="entry name" value="DUF4286"/>
    <property type="match status" value="1"/>
</dbReference>
<evidence type="ECO:0000313" key="1">
    <source>
        <dbReference type="EMBL" id="PSL49149.1"/>
    </source>
</evidence>
<proteinExistence type="predicted"/>
<dbReference type="InterPro" id="IPR025563">
    <property type="entry name" value="DUF4286"/>
</dbReference>
<gene>
    <name evidence="1" type="ORF">CLV51_101479</name>
</gene>
<accession>A0A2P8HSD4</accession>
<comment type="caution">
    <text evidence="1">The sequence shown here is derived from an EMBL/GenBank/DDBJ whole genome shotgun (WGS) entry which is preliminary data.</text>
</comment>
<reference evidence="1 2" key="1">
    <citation type="submission" date="2018-03" db="EMBL/GenBank/DDBJ databases">
        <title>Genomic Encyclopedia of Archaeal and Bacterial Type Strains, Phase II (KMG-II): from individual species to whole genera.</title>
        <authorList>
            <person name="Goeker M."/>
        </authorList>
    </citation>
    <scope>NUCLEOTIDE SEQUENCE [LARGE SCALE GENOMIC DNA]</scope>
    <source>
        <strain evidence="1 2">DSM 24859</strain>
    </source>
</reference>